<gene>
    <name evidence="2" type="ORF">FUA22_09055</name>
</gene>
<dbReference type="GO" id="GO:0015074">
    <property type="term" value="P:DNA integration"/>
    <property type="evidence" value="ECO:0007669"/>
    <property type="project" value="InterPro"/>
</dbReference>
<dbReference type="Gene3D" id="1.10.443.10">
    <property type="entry name" value="Intergrase catalytic core"/>
    <property type="match status" value="1"/>
</dbReference>
<evidence type="ECO:0000313" key="3">
    <source>
        <dbReference type="Proteomes" id="UP000321080"/>
    </source>
</evidence>
<evidence type="ECO:0000256" key="1">
    <source>
        <dbReference type="ARBA" id="ARBA00023172"/>
    </source>
</evidence>
<reference evidence="2 3" key="1">
    <citation type="submission" date="2019-08" db="EMBL/GenBank/DDBJ databases">
        <title>Seonamhaeicola sediminis sp. nov., isolated from marine sediment.</title>
        <authorList>
            <person name="Cao W.R."/>
        </authorList>
    </citation>
    <scope>NUCLEOTIDE SEQUENCE [LARGE SCALE GENOMIC DNA]</scope>
    <source>
        <strain evidence="2 3">1505</strain>
    </source>
</reference>
<keyword evidence="3" id="KW-1185">Reference proteome</keyword>
<keyword evidence="1" id="KW-0233">DNA recombination</keyword>
<proteinExistence type="predicted"/>
<name>A0A5C7GG51_9FLAO</name>
<evidence type="ECO:0000313" key="2">
    <source>
        <dbReference type="EMBL" id="TXG36720.1"/>
    </source>
</evidence>
<accession>A0A5C7GG51</accession>
<sequence length="468" mass="55143">MYKMTQLIINSLNYNQILSNLLADNPSSKNFPENVLTRLITIIGMTSGLTLIEIVNLKWSDILAVDSRNRPKINKKYRIERHYEFPINAKLHNQLAIFYNYLNQPQLQTRIIDCYQESLTIETLLLRINITLGIKWINGIKKDVVVNYKNEQLLQILFGRRVMEVCGSTNKINTYLKWLFKLENNQQLFNFLGFKSKDDIHESISNISLIEDGRYAYLFGEPSSFLDDDKHFLSQNPTTNEFYTFQHFQVFYEFLNGVKIYKYNIVTQGIVILLLISLTNGIRLSTLLNLRWSDLFDINQDTFEIKLKKTITFNKKELLFHYSVLKKILFYFENAMKYFGFNGVKISGEDSLSFQQQTPNLELPVFITNRGNRLVRNSLNRELKKALNGLDFQHTDKFALESTLIMYGRRIIELKGIHRPTLRLLKKRLNFRTTLELFKFLEIDEQKGNDGQIMKEFESVHDHILYNK</sequence>
<protein>
    <submittedName>
        <fullName evidence="2">Site-specific integrase</fullName>
    </submittedName>
</protein>
<comment type="caution">
    <text evidence="2">The sequence shown here is derived from an EMBL/GenBank/DDBJ whole genome shotgun (WGS) entry which is preliminary data.</text>
</comment>
<dbReference type="GO" id="GO:0006310">
    <property type="term" value="P:DNA recombination"/>
    <property type="evidence" value="ECO:0007669"/>
    <property type="project" value="UniProtKB-KW"/>
</dbReference>
<organism evidence="2 3">
    <name type="scientific">Seonamhaeicola maritimus</name>
    <dbReference type="NCBI Taxonomy" id="2591822"/>
    <lineage>
        <taxon>Bacteria</taxon>
        <taxon>Pseudomonadati</taxon>
        <taxon>Bacteroidota</taxon>
        <taxon>Flavobacteriia</taxon>
        <taxon>Flavobacteriales</taxon>
        <taxon>Flavobacteriaceae</taxon>
    </lineage>
</organism>
<dbReference type="Proteomes" id="UP000321080">
    <property type="component" value="Unassembled WGS sequence"/>
</dbReference>
<dbReference type="SUPFAM" id="SSF56349">
    <property type="entry name" value="DNA breaking-rejoining enzymes"/>
    <property type="match status" value="1"/>
</dbReference>
<dbReference type="GO" id="GO:0003677">
    <property type="term" value="F:DNA binding"/>
    <property type="evidence" value="ECO:0007669"/>
    <property type="project" value="InterPro"/>
</dbReference>
<dbReference type="InterPro" id="IPR013762">
    <property type="entry name" value="Integrase-like_cat_sf"/>
</dbReference>
<dbReference type="InterPro" id="IPR011010">
    <property type="entry name" value="DNA_brk_join_enz"/>
</dbReference>
<dbReference type="AlphaFoldDB" id="A0A5C7GG51"/>
<dbReference type="RefSeq" id="WP_206667097.1">
    <property type="nucleotide sequence ID" value="NZ_VRKQ01000010.1"/>
</dbReference>
<dbReference type="EMBL" id="VRKQ01000010">
    <property type="protein sequence ID" value="TXG36720.1"/>
    <property type="molecule type" value="Genomic_DNA"/>
</dbReference>